<protein>
    <recommendedName>
        <fullName evidence="2">LysR substrate-binding domain-containing protein</fullName>
    </recommendedName>
</protein>
<dbReference type="Gene3D" id="3.40.190.10">
    <property type="entry name" value="Periplasmic binding protein-like II"/>
    <property type="match status" value="1"/>
</dbReference>
<feature type="region of interest" description="Disordered" evidence="1">
    <location>
        <begin position="130"/>
        <end position="168"/>
    </location>
</feature>
<organism evidence="3 4">
    <name type="scientific">Actinomadura nitritigenes</name>
    <dbReference type="NCBI Taxonomy" id="134602"/>
    <lineage>
        <taxon>Bacteria</taxon>
        <taxon>Bacillati</taxon>
        <taxon>Actinomycetota</taxon>
        <taxon>Actinomycetes</taxon>
        <taxon>Streptosporangiales</taxon>
        <taxon>Thermomonosporaceae</taxon>
        <taxon>Actinomadura</taxon>
    </lineage>
</organism>
<evidence type="ECO:0000313" key="3">
    <source>
        <dbReference type="EMBL" id="MBO2445353.1"/>
    </source>
</evidence>
<dbReference type="Proteomes" id="UP000666915">
    <property type="component" value="Unassembled WGS sequence"/>
</dbReference>
<feature type="region of interest" description="Disordered" evidence="1">
    <location>
        <begin position="182"/>
        <end position="204"/>
    </location>
</feature>
<comment type="caution">
    <text evidence="3">The sequence shown here is derived from an EMBL/GenBank/DDBJ whole genome shotgun (WGS) entry which is preliminary data.</text>
</comment>
<proteinExistence type="predicted"/>
<dbReference type="SUPFAM" id="SSF53850">
    <property type="entry name" value="Periplasmic binding protein-like II"/>
    <property type="match status" value="1"/>
</dbReference>
<feature type="compositionally biased region" description="Low complexity" evidence="1">
    <location>
        <begin position="187"/>
        <end position="202"/>
    </location>
</feature>
<evidence type="ECO:0000259" key="2">
    <source>
        <dbReference type="Pfam" id="PF03466"/>
    </source>
</evidence>
<feature type="compositionally biased region" description="Basic residues" evidence="1">
    <location>
        <begin position="141"/>
        <end position="168"/>
    </location>
</feature>
<accession>A0ABS3RGK4</accession>
<name>A0ABS3RGK4_9ACTN</name>
<evidence type="ECO:0000313" key="4">
    <source>
        <dbReference type="Proteomes" id="UP000666915"/>
    </source>
</evidence>
<feature type="domain" description="LysR substrate-binding" evidence="2">
    <location>
        <begin position="2"/>
        <end position="106"/>
    </location>
</feature>
<dbReference type="Pfam" id="PF03466">
    <property type="entry name" value="LysR_substrate"/>
    <property type="match status" value="1"/>
</dbReference>
<gene>
    <name evidence="3" type="ORF">J4557_48445</name>
</gene>
<evidence type="ECO:0000256" key="1">
    <source>
        <dbReference type="SAM" id="MobiDB-lite"/>
    </source>
</evidence>
<dbReference type="EMBL" id="JAGEOK010000075">
    <property type="protein sequence ID" value="MBO2445353.1"/>
    <property type="molecule type" value="Genomic_DNA"/>
</dbReference>
<sequence length="288" mass="30767">MLAEQLAVRIEDLDGAPLIHFTPDNGLSVWLDQSFTRAGVHPETVMRTSVTAVASQLAAAGPGNRRVPVSAVGQSFPGAVRSFSPQWVRQLVAVTSAEPDPLVARFNGDLRTDAAVTELEVERGGRAAAEAELRRAGGGARGRRGGARAARRRHRTRAGPRTRRRSRVTRTCAVRATTMMGPAMTLPEPSSADAPPSADAPAGARTVAVRPDVPCPELRCWDCGEPRLLDPATGQLCCGNWRCSSLAAPVPIWRALDRAVAVGAVDLCPAGWLRPVHRDLRHGAIVRR</sequence>
<reference evidence="3 4" key="1">
    <citation type="submission" date="2021-03" db="EMBL/GenBank/DDBJ databases">
        <authorList>
            <person name="Kanchanasin P."/>
            <person name="Saeng-In P."/>
            <person name="Phongsopitanun W."/>
            <person name="Yuki M."/>
            <person name="Kudo T."/>
            <person name="Ohkuma M."/>
            <person name="Tanasupawat S."/>
        </authorList>
    </citation>
    <scope>NUCLEOTIDE SEQUENCE [LARGE SCALE GENOMIC DNA]</scope>
    <source>
        <strain evidence="3 4">L46</strain>
    </source>
</reference>
<dbReference type="InterPro" id="IPR005119">
    <property type="entry name" value="LysR_subst-bd"/>
</dbReference>
<keyword evidence="4" id="KW-1185">Reference proteome</keyword>